<dbReference type="InterPro" id="IPR051200">
    <property type="entry name" value="Host-pathogen_enzymatic-act"/>
</dbReference>
<protein>
    <submittedName>
        <fullName evidence="1">Beta-propeller fold lactonase family protein</fullName>
    </submittedName>
</protein>
<keyword evidence="2" id="KW-1185">Reference proteome</keyword>
<dbReference type="InterPro" id="IPR011964">
    <property type="entry name" value="YVTN_b-propeller_repeat"/>
</dbReference>
<dbReference type="PANTHER" id="PTHR47197">
    <property type="entry name" value="PROTEIN NIRF"/>
    <property type="match status" value="1"/>
</dbReference>
<evidence type="ECO:0000313" key="1">
    <source>
        <dbReference type="EMBL" id="MFD0798325.1"/>
    </source>
</evidence>
<dbReference type="InterPro" id="IPR019405">
    <property type="entry name" value="Lactonase_7-beta_prop"/>
</dbReference>
<dbReference type="Proteomes" id="UP001597012">
    <property type="component" value="Unassembled WGS sequence"/>
</dbReference>
<dbReference type="Pfam" id="PF10282">
    <property type="entry name" value="Lactonase"/>
    <property type="match status" value="1"/>
</dbReference>
<comment type="caution">
    <text evidence="1">The sequence shown here is derived from an EMBL/GenBank/DDBJ whole genome shotgun (WGS) entry which is preliminary data.</text>
</comment>
<accession>A0ABW3B5H5</accession>
<dbReference type="RefSeq" id="WP_379935030.1">
    <property type="nucleotide sequence ID" value="NZ_JBHTHY010000011.1"/>
</dbReference>
<dbReference type="Gene3D" id="2.130.10.10">
    <property type="entry name" value="YVTN repeat-like/Quinoprotein amine dehydrogenase"/>
    <property type="match status" value="3"/>
</dbReference>
<name>A0ABW3B5H5_9FLAO</name>
<reference evidence="2" key="1">
    <citation type="journal article" date="2019" name="Int. J. Syst. Evol. Microbiol.">
        <title>The Global Catalogue of Microorganisms (GCM) 10K type strain sequencing project: providing services to taxonomists for standard genome sequencing and annotation.</title>
        <authorList>
            <consortium name="The Broad Institute Genomics Platform"/>
            <consortium name="The Broad Institute Genome Sequencing Center for Infectious Disease"/>
            <person name="Wu L."/>
            <person name="Ma J."/>
        </authorList>
    </citation>
    <scope>NUCLEOTIDE SEQUENCE [LARGE SCALE GENOMIC DNA]</scope>
    <source>
        <strain evidence="2">CCUG 61948</strain>
    </source>
</reference>
<proteinExistence type="predicted"/>
<organism evidence="1 2">
    <name type="scientific">Maribacter chungangensis</name>
    <dbReference type="NCBI Taxonomy" id="1069117"/>
    <lineage>
        <taxon>Bacteria</taxon>
        <taxon>Pseudomonadati</taxon>
        <taxon>Bacteroidota</taxon>
        <taxon>Flavobacteriia</taxon>
        <taxon>Flavobacteriales</taxon>
        <taxon>Flavobacteriaceae</taxon>
        <taxon>Maribacter</taxon>
    </lineage>
</organism>
<evidence type="ECO:0000313" key="2">
    <source>
        <dbReference type="Proteomes" id="UP001597012"/>
    </source>
</evidence>
<dbReference type="SUPFAM" id="SSF51004">
    <property type="entry name" value="C-terminal (heme d1) domain of cytochrome cd1-nitrite reductase"/>
    <property type="match status" value="1"/>
</dbReference>
<dbReference type="PANTHER" id="PTHR47197:SF3">
    <property type="entry name" value="DIHYDRO-HEME D1 DEHYDROGENASE"/>
    <property type="match status" value="1"/>
</dbReference>
<dbReference type="NCBIfam" id="TIGR02276">
    <property type="entry name" value="beta_rpt_yvtn"/>
    <property type="match status" value="2"/>
</dbReference>
<dbReference type="InterPro" id="IPR011048">
    <property type="entry name" value="Haem_d1_sf"/>
</dbReference>
<sequence>MLKKQIKRVLLVVVPLYALFVLVVLLVRMPSYTLQTSGKLYIVNKLSRDIQVFDLYTGEEIAEIPIDMQAHEVIAMDDDNDLILTDYGDRSSKGNTIKIIDTKTNTLEKTIKVKGSMNANGLVYVAEPNKIGLVDYVSNNVSILNIATGSIEKRIPTEQKKSHLAVLHPKEPLGYVTNMQSNSVSVIDLQTEKVVTIVPCGLTTESIDITPDGSEVWVTNKNGNSITIIDTRTNTVLDTLPTANEPLKIKFSIDGKYALVANANDGSVSVYDRYAKEKIKNINIPGKHTLVERVLYHTPRPVNILMHPNGNYAFIANSNASKIEVIDMARFEIVSTIGTGSIPDAMAFVP</sequence>
<gene>
    <name evidence="1" type="ORF">ACFQZJ_12710</name>
</gene>
<dbReference type="EMBL" id="JBHTHY010000011">
    <property type="protein sequence ID" value="MFD0798325.1"/>
    <property type="molecule type" value="Genomic_DNA"/>
</dbReference>
<dbReference type="InterPro" id="IPR015943">
    <property type="entry name" value="WD40/YVTN_repeat-like_dom_sf"/>
</dbReference>